<keyword evidence="8" id="KW-1185">Reference proteome</keyword>
<feature type="transmembrane region" description="Helical" evidence="6">
    <location>
        <begin position="82"/>
        <end position="103"/>
    </location>
</feature>
<evidence type="ECO:0000256" key="6">
    <source>
        <dbReference type="SAM" id="Phobius"/>
    </source>
</evidence>
<sequence>MSETTPEMQAAGAGSGPAGWAAYGAIVALGALLFTVSWRYPAEMPVIGPYEFSWPIYLTVALSVFWYLRGLARLAPGARPALWRRLAFAAGVLLIWIAVQTGYEYVAQRMFFLNRIQHVVMHHVGPVLIGLSMAGPVIVAGGPDWLGRVTRSRPVGAVMAVIQQPAVATILFVGLFYFWLIPPVHFVAMLDQRLYQVMNWSMVVDGILFWAMVLDTRPRPPASARFGVRAALSVAVMFPQIVLGALITFATTDIFPYYAYCGRYFPGIDAVTDQQIGGIIIWIPPAMMSAIGLLVVLGNMRRAEVKV</sequence>
<gene>
    <name evidence="7" type="ORF">ACFOES_18905</name>
</gene>
<evidence type="ECO:0000256" key="5">
    <source>
        <dbReference type="ARBA" id="ARBA00023136"/>
    </source>
</evidence>
<dbReference type="Pfam" id="PF09678">
    <property type="entry name" value="Caa3_CtaG"/>
    <property type="match status" value="1"/>
</dbReference>
<comment type="subcellular location">
    <subcellularLocation>
        <location evidence="1">Cell membrane</location>
        <topology evidence="1">Multi-pass membrane protein</topology>
    </subcellularLocation>
</comment>
<dbReference type="InterPro" id="IPR019108">
    <property type="entry name" value="Caa3_assmbl_CtaG-rel"/>
</dbReference>
<evidence type="ECO:0000313" key="8">
    <source>
        <dbReference type="Proteomes" id="UP001595443"/>
    </source>
</evidence>
<dbReference type="RefSeq" id="WP_377834934.1">
    <property type="nucleotide sequence ID" value="NZ_JBHRSK010000017.1"/>
</dbReference>
<keyword evidence="4 6" id="KW-1133">Transmembrane helix</keyword>
<feature type="transmembrane region" description="Helical" evidence="6">
    <location>
        <begin position="155"/>
        <end position="181"/>
    </location>
</feature>
<evidence type="ECO:0000256" key="2">
    <source>
        <dbReference type="ARBA" id="ARBA00022475"/>
    </source>
</evidence>
<name>A0ABV7AL65_9RHOB</name>
<keyword evidence="2" id="KW-1003">Cell membrane</keyword>
<protein>
    <submittedName>
        <fullName evidence="7">Cytochrome c oxidase assembly protein</fullName>
    </submittedName>
</protein>
<reference evidence="8" key="1">
    <citation type="journal article" date="2019" name="Int. J. Syst. Evol. Microbiol.">
        <title>The Global Catalogue of Microorganisms (GCM) 10K type strain sequencing project: providing services to taxonomists for standard genome sequencing and annotation.</title>
        <authorList>
            <consortium name="The Broad Institute Genomics Platform"/>
            <consortium name="The Broad Institute Genome Sequencing Center for Infectious Disease"/>
            <person name="Wu L."/>
            <person name="Ma J."/>
        </authorList>
    </citation>
    <scope>NUCLEOTIDE SEQUENCE [LARGE SCALE GENOMIC DNA]</scope>
    <source>
        <strain evidence="8">KCTC 62192</strain>
    </source>
</reference>
<proteinExistence type="predicted"/>
<feature type="transmembrane region" description="Helical" evidence="6">
    <location>
        <begin position="123"/>
        <end position="143"/>
    </location>
</feature>
<evidence type="ECO:0000256" key="1">
    <source>
        <dbReference type="ARBA" id="ARBA00004651"/>
    </source>
</evidence>
<feature type="transmembrane region" description="Helical" evidence="6">
    <location>
        <begin position="52"/>
        <end position="70"/>
    </location>
</feature>
<organism evidence="7 8">
    <name type="scientific">Acidimangrovimonas pyrenivorans</name>
    <dbReference type="NCBI Taxonomy" id="2030798"/>
    <lineage>
        <taxon>Bacteria</taxon>
        <taxon>Pseudomonadati</taxon>
        <taxon>Pseudomonadota</taxon>
        <taxon>Alphaproteobacteria</taxon>
        <taxon>Rhodobacterales</taxon>
        <taxon>Paracoccaceae</taxon>
        <taxon>Acidimangrovimonas</taxon>
    </lineage>
</organism>
<feature type="transmembrane region" description="Helical" evidence="6">
    <location>
        <begin position="193"/>
        <end position="214"/>
    </location>
</feature>
<dbReference type="Proteomes" id="UP001595443">
    <property type="component" value="Unassembled WGS sequence"/>
</dbReference>
<comment type="caution">
    <text evidence="7">The sequence shown here is derived from an EMBL/GenBank/DDBJ whole genome shotgun (WGS) entry which is preliminary data.</text>
</comment>
<dbReference type="EMBL" id="JBHRSK010000017">
    <property type="protein sequence ID" value="MFC2970174.1"/>
    <property type="molecule type" value="Genomic_DNA"/>
</dbReference>
<evidence type="ECO:0000313" key="7">
    <source>
        <dbReference type="EMBL" id="MFC2970174.1"/>
    </source>
</evidence>
<feature type="transmembrane region" description="Helical" evidence="6">
    <location>
        <begin position="226"/>
        <end position="259"/>
    </location>
</feature>
<evidence type="ECO:0000256" key="4">
    <source>
        <dbReference type="ARBA" id="ARBA00022989"/>
    </source>
</evidence>
<accession>A0ABV7AL65</accession>
<feature type="transmembrane region" description="Helical" evidence="6">
    <location>
        <begin position="279"/>
        <end position="297"/>
    </location>
</feature>
<feature type="transmembrane region" description="Helical" evidence="6">
    <location>
        <begin position="20"/>
        <end position="40"/>
    </location>
</feature>
<evidence type="ECO:0000256" key="3">
    <source>
        <dbReference type="ARBA" id="ARBA00022692"/>
    </source>
</evidence>
<keyword evidence="5 6" id="KW-0472">Membrane</keyword>
<keyword evidence="3 6" id="KW-0812">Transmembrane</keyword>